<gene>
    <name evidence="6" type="primary">ruvA</name>
    <name evidence="8" type="ORF">SAMN02746019_00011420</name>
</gene>
<dbReference type="GO" id="GO:0009378">
    <property type="term" value="F:four-way junction helicase activity"/>
    <property type="evidence" value="ECO:0007669"/>
    <property type="project" value="InterPro"/>
</dbReference>
<keyword evidence="9" id="KW-1185">Reference proteome</keyword>
<keyword evidence="3 6" id="KW-0238">DNA-binding</keyword>
<evidence type="ECO:0000256" key="4">
    <source>
        <dbReference type="ARBA" id="ARBA00023172"/>
    </source>
</evidence>
<dbReference type="InterPro" id="IPR011114">
    <property type="entry name" value="RuvA_C"/>
</dbReference>
<keyword evidence="8" id="KW-0547">Nucleotide-binding</keyword>
<dbReference type="NCBIfam" id="TIGR00084">
    <property type="entry name" value="ruvA"/>
    <property type="match status" value="1"/>
</dbReference>
<dbReference type="SUPFAM" id="SSF50249">
    <property type="entry name" value="Nucleic acid-binding proteins"/>
    <property type="match status" value="1"/>
</dbReference>
<dbReference type="InterPro" id="IPR013849">
    <property type="entry name" value="DNA_helicase_Holl-junc_RuvA_I"/>
</dbReference>
<keyword evidence="2 6" id="KW-0227">DNA damage</keyword>
<dbReference type="GO" id="GO:0009379">
    <property type="term" value="C:Holliday junction helicase complex"/>
    <property type="evidence" value="ECO:0007669"/>
    <property type="project" value="InterPro"/>
</dbReference>
<comment type="subunit">
    <text evidence="6">Homotetramer. Forms an RuvA(8)-RuvB(12)-Holliday junction (HJ) complex. HJ DNA is sandwiched between 2 RuvA tetramers; dsDNA enters through RuvA and exits via RuvB. An RuvB hexamer assembles on each DNA strand where it exits the tetramer. Each RuvB hexamer is contacted by two RuvA subunits (via domain III) on 2 adjacent RuvB subunits; this complex drives branch migration. In the full resolvosome a probable DNA-RuvA(4)-RuvB(12)-RuvC(2) complex forms which resolves the HJ.</text>
</comment>
<comment type="domain">
    <text evidence="6">Has three domains with a flexible linker between the domains II and III and assumes an 'L' shape. Domain III is highly mobile and contacts RuvB.</text>
</comment>
<protein>
    <recommendedName>
        <fullName evidence="6">Holliday junction branch migration complex subunit RuvA</fullName>
    </recommendedName>
</protein>
<dbReference type="OrthoDB" id="5293449at2"/>
<dbReference type="Proteomes" id="UP000197025">
    <property type="component" value="Unassembled WGS sequence"/>
</dbReference>
<dbReference type="HAMAP" id="MF_00031">
    <property type="entry name" value="DNA_HJ_migration_RuvA"/>
    <property type="match status" value="1"/>
</dbReference>
<accession>A0A212RD85</accession>
<dbReference type="EMBL" id="FYEK01000044">
    <property type="protein sequence ID" value="SNB70084.1"/>
    <property type="molecule type" value="Genomic_DNA"/>
</dbReference>
<keyword evidence="8" id="KW-0378">Hydrolase</keyword>
<keyword evidence="1 6" id="KW-0963">Cytoplasm</keyword>
<dbReference type="Pfam" id="PF07499">
    <property type="entry name" value="RuvA_C"/>
    <property type="match status" value="1"/>
</dbReference>
<dbReference type="GO" id="GO:0005737">
    <property type="term" value="C:cytoplasm"/>
    <property type="evidence" value="ECO:0007669"/>
    <property type="project" value="UniProtKB-SubCell"/>
</dbReference>
<dbReference type="InterPro" id="IPR003583">
    <property type="entry name" value="Hlx-hairpin-Hlx_DNA-bd_motif"/>
</dbReference>
<keyword evidence="5 6" id="KW-0234">DNA repair</keyword>
<dbReference type="Gene3D" id="2.40.50.140">
    <property type="entry name" value="Nucleic acid-binding proteins"/>
    <property type="match status" value="1"/>
</dbReference>
<comment type="function">
    <text evidence="6">The RuvA-RuvB-RuvC complex processes Holliday junction (HJ) DNA during genetic recombination and DNA repair, while the RuvA-RuvB complex plays an important role in the rescue of blocked DNA replication forks via replication fork reversal (RFR). RuvA specifically binds to HJ cruciform DNA, conferring on it an open structure. The RuvB hexamer acts as an ATP-dependent pump, pulling dsDNA into and through the RuvAB complex. HJ branch migration allows RuvC to scan DNA until it finds its consensus sequence, where it cleaves and resolves the cruciform DNA.</text>
</comment>
<dbReference type="SUPFAM" id="SSF46929">
    <property type="entry name" value="DNA helicase RuvA subunit, C-terminal domain"/>
    <property type="match status" value="1"/>
</dbReference>
<feature type="region of interest" description="Domain III" evidence="6">
    <location>
        <begin position="151"/>
        <end position="198"/>
    </location>
</feature>
<sequence>MLVQVRGIVEAIGKDWVRLDLNGLGLQVYVPPSVLAQARRGEPLTLHTTLLARVEGHGITFTLYGFAEEEERELFEQLLTVNGVGPRAALALLSLSAPTLRAAIAQEQVEILRRVPGIGPKTARSIILHLKDRIGAVPAPGAPAARSDDTEIIAALTALGYSVVEAQAALSQVPPDPNLPLEEKIRLALSYFARRPGR</sequence>
<comment type="caution">
    <text evidence="6">Lacks conserved residue(s) required for the propagation of feature annotation.</text>
</comment>
<comment type="subcellular location">
    <subcellularLocation>
        <location evidence="6">Cytoplasm</location>
    </subcellularLocation>
</comment>
<keyword evidence="8" id="KW-0067">ATP-binding</keyword>
<dbReference type="AlphaFoldDB" id="A0A212RD85"/>
<evidence type="ECO:0000256" key="6">
    <source>
        <dbReference type="HAMAP-Rule" id="MF_00031"/>
    </source>
</evidence>
<evidence type="ECO:0000259" key="7">
    <source>
        <dbReference type="SMART" id="SM00278"/>
    </source>
</evidence>
<dbReference type="InterPro" id="IPR012340">
    <property type="entry name" value="NA-bd_OB-fold"/>
</dbReference>
<dbReference type="Pfam" id="PF01330">
    <property type="entry name" value="RuvA_N"/>
    <property type="match status" value="1"/>
</dbReference>
<name>A0A212RD85_9CHLR</name>
<organism evidence="8 9">
    <name type="scientific">Thermoflexus hugenholtzii JAD2</name>
    <dbReference type="NCBI Taxonomy" id="877466"/>
    <lineage>
        <taxon>Bacteria</taxon>
        <taxon>Bacillati</taxon>
        <taxon>Chloroflexota</taxon>
        <taxon>Thermoflexia</taxon>
        <taxon>Thermoflexales</taxon>
        <taxon>Thermoflexaceae</taxon>
        <taxon>Thermoflexus</taxon>
    </lineage>
</organism>
<feature type="domain" description="Helix-hairpin-helix DNA-binding motif class 1" evidence="7">
    <location>
        <begin position="110"/>
        <end position="129"/>
    </location>
</feature>
<dbReference type="GO" id="GO:0005524">
    <property type="term" value="F:ATP binding"/>
    <property type="evidence" value="ECO:0007669"/>
    <property type="project" value="InterPro"/>
</dbReference>
<dbReference type="GO" id="GO:0006281">
    <property type="term" value="P:DNA repair"/>
    <property type="evidence" value="ECO:0007669"/>
    <property type="project" value="UniProtKB-UniRule"/>
</dbReference>
<evidence type="ECO:0000313" key="9">
    <source>
        <dbReference type="Proteomes" id="UP000197025"/>
    </source>
</evidence>
<dbReference type="RefSeq" id="WP_159461708.1">
    <property type="nucleotide sequence ID" value="NZ_FYEK01000044.1"/>
</dbReference>
<evidence type="ECO:0000256" key="2">
    <source>
        <dbReference type="ARBA" id="ARBA00022763"/>
    </source>
</evidence>
<dbReference type="GO" id="GO:0006310">
    <property type="term" value="P:DNA recombination"/>
    <property type="evidence" value="ECO:0007669"/>
    <property type="project" value="UniProtKB-UniRule"/>
</dbReference>
<evidence type="ECO:0000313" key="8">
    <source>
        <dbReference type="EMBL" id="SNB70084.1"/>
    </source>
</evidence>
<keyword evidence="4 6" id="KW-0233">DNA recombination</keyword>
<dbReference type="GO" id="GO:0000400">
    <property type="term" value="F:four-way junction DNA binding"/>
    <property type="evidence" value="ECO:0007669"/>
    <property type="project" value="UniProtKB-UniRule"/>
</dbReference>
<dbReference type="InterPro" id="IPR010994">
    <property type="entry name" value="RuvA_2-like"/>
</dbReference>
<dbReference type="FunCoup" id="A0A212RD85">
    <property type="interactions" value="318"/>
</dbReference>
<reference evidence="9" key="1">
    <citation type="submission" date="2017-06" db="EMBL/GenBank/DDBJ databases">
        <authorList>
            <person name="Varghese N."/>
            <person name="Submissions S."/>
        </authorList>
    </citation>
    <scope>NUCLEOTIDE SEQUENCE [LARGE SCALE GENOMIC DNA]</scope>
    <source>
        <strain evidence="9">JAD2</strain>
    </source>
</reference>
<evidence type="ECO:0000256" key="3">
    <source>
        <dbReference type="ARBA" id="ARBA00023125"/>
    </source>
</evidence>
<dbReference type="Pfam" id="PF14520">
    <property type="entry name" value="HHH_5"/>
    <property type="match status" value="1"/>
</dbReference>
<keyword evidence="8" id="KW-0347">Helicase</keyword>
<evidence type="ECO:0000256" key="5">
    <source>
        <dbReference type="ARBA" id="ARBA00023204"/>
    </source>
</evidence>
<dbReference type="SUPFAM" id="SSF47781">
    <property type="entry name" value="RuvA domain 2-like"/>
    <property type="match status" value="1"/>
</dbReference>
<dbReference type="InParanoid" id="A0A212RD85"/>
<dbReference type="InterPro" id="IPR036267">
    <property type="entry name" value="RuvA_C_sf"/>
</dbReference>
<dbReference type="GO" id="GO:0048476">
    <property type="term" value="C:Holliday junction resolvase complex"/>
    <property type="evidence" value="ECO:0007669"/>
    <property type="project" value="UniProtKB-UniRule"/>
</dbReference>
<dbReference type="InterPro" id="IPR000085">
    <property type="entry name" value="RuvA"/>
</dbReference>
<feature type="domain" description="Helix-hairpin-helix DNA-binding motif class 1" evidence="7">
    <location>
        <begin position="76"/>
        <end position="95"/>
    </location>
</feature>
<dbReference type="SMART" id="SM00278">
    <property type="entry name" value="HhH1"/>
    <property type="match status" value="2"/>
</dbReference>
<comment type="similarity">
    <text evidence="6">Belongs to the RuvA family.</text>
</comment>
<evidence type="ECO:0000256" key="1">
    <source>
        <dbReference type="ARBA" id="ARBA00022490"/>
    </source>
</evidence>
<proteinExistence type="inferred from homology"/>
<dbReference type="Gene3D" id="1.10.8.10">
    <property type="entry name" value="DNA helicase RuvA subunit, C-terminal domain"/>
    <property type="match status" value="1"/>
</dbReference>
<dbReference type="Gene3D" id="1.10.150.20">
    <property type="entry name" value="5' to 3' exonuclease, C-terminal subdomain"/>
    <property type="match status" value="1"/>
</dbReference>
<dbReference type="CDD" id="cd14332">
    <property type="entry name" value="UBA_RuvA_C"/>
    <property type="match status" value="1"/>
</dbReference>